<sequence>MMTKEEQNEILKELDFKIEVSPEQCLGMKADLCLPWKKLRLMRRLNQLTWHDGVIPPNEIWIKLGGDKGGPSVKISFQIMNTEKPNSVLNSCVFSVFEAPDNVFNLHLALDRYHQSISNLQRSQWKGIIFICSCQVIMNFSAIYMAYRELVDVTVYDQLKIDQQTRTSTLSVTPRTLLTLSQKYDEFVQDGSNLKKAKLHDNVIGKAFINVPLSLVCPPGLHITLEEECHSLHYSVTDTCNTASNSFALYLGAKSAISSLQQDMATLQSEANQGQQLLALLLLTVTNPQQDPSIQNVTSLIHNNIIKIKANKEPPFNIKGKSQKDLKEMKGSLLSPLIMHWHHLMLNGKPIMVAHSLVIIFTELSRYIIYF</sequence>
<proteinExistence type="predicted"/>
<dbReference type="InterPro" id="IPR009689">
    <property type="entry name" value="DUF1280"/>
</dbReference>
<organism evidence="1">
    <name type="scientific">Amphimedon queenslandica</name>
    <name type="common">Sponge</name>
    <dbReference type="NCBI Taxonomy" id="400682"/>
    <lineage>
        <taxon>Eukaryota</taxon>
        <taxon>Metazoa</taxon>
        <taxon>Porifera</taxon>
        <taxon>Demospongiae</taxon>
        <taxon>Heteroscleromorpha</taxon>
        <taxon>Haplosclerida</taxon>
        <taxon>Niphatidae</taxon>
        <taxon>Amphimedon</taxon>
    </lineage>
</organism>
<dbReference type="EnsemblMetazoa" id="Aqu2.1.35448_001">
    <property type="protein sequence ID" value="Aqu2.1.35448_001"/>
    <property type="gene ID" value="Aqu2.1.35448"/>
</dbReference>
<evidence type="ECO:0000313" key="1">
    <source>
        <dbReference type="EnsemblMetazoa" id="Aqu2.1.35448_001"/>
    </source>
</evidence>
<accession>A0A1X7V618</accession>
<protein>
    <submittedName>
        <fullName evidence="1">Uncharacterized protein</fullName>
    </submittedName>
</protein>
<dbReference type="Pfam" id="PF06918">
    <property type="entry name" value="DUF1280"/>
    <property type="match status" value="1"/>
</dbReference>
<dbReference type="AlphaFoldDB" id="A0A1X7V618"/>
<reference evidence="1" key="1">
    <citation type="submission" date="2017-05" db="UniProtKB">
        <authorList>
            <consortium name="EnsemblMetazoa"/>
        </authorList>
    </citation>
    <scope>IDENTIFICATION</scope>
</reference>
<dbReference type="PANTHER" id="PTHR31424">
    <property type="entry name" value="PROTEIN CBG23806"/>
    <property type="match status" value="1"/>
</dbReference>
<dbReference type="PANTHER" id="PTHR31424:SF3">
    <property type="entry name" value="RING-TYPE DOMAIN-CONTAINING PROTEIN"/>
    <property type="match status" value="1"/>
</dbReference>
<dbReference type="InParanoid" id="A0A1X7V618"/>
<name>A0A1X7V618_AMPQE</name>
<dbReference type="OrthoDB" id="10050996at2759"/>